<dbReference type="GO" id="GO:0008168">
    <property type="term" value="F:methyltransferase activity"/>
    <property type="evidence" value="ECO:0007669"/>
    <property type="project" value="TreeGrafter"/>
</dbReference>
<dbReference type="KEGG" id="gtt:GUITHDRAFT_143215"/>
<evidence type="ECO:0000313" key="5">
    <source>
        <dbReference type="Proteomes" id="UP000011087"/>
    </source>
</evidence>
<feature type="compositionally biased region" description="Low complexity" evidence="1">
    <location>
        <begin position="14"/>
        <end position="29"/>
    </location>
</feature>
<reference evidence="3 5" key="1">
    <citation type="journal article" date="2012" name="Nature">
        <title>Algal genomes reveal evolutionary mosaicism and the fate of nucleomorphs.</title>
        <authorList>
            <consortium name="DOE Joint Genome Institute"/>
            <person name="Curtis B.A."/>
            <person name="Tanifuji G."/>
            <person name="Burki F."/>
            <person name="Gruber A."/>
            <person name="Irimia M."/>
            <person name="Maruyama S."/>
            <person name="Arias M.C."/>
            <person name="Ball S.G."/>
            <person name="Gile G.H."/>
            <person name="Hirakawa Y."/>
            <person name="Hopkins J.F."/>
            <person name="Kuo A."/>
            <person name="Rensing S.A."/>
            <person name="Schmutz J."/>
            <person name="Symeonidi A."/>
            <person name="Elias M."/>
            <person name="Eveleigh R.J."/>
            <person name="Herman E.K."/>
            <person name="Klute M.J."/>
            <person name="Nakayama T."/>
            <person name="Obornik M."/>
            <person name="Reyes-Prieto A."/>
            <person name="Armbrust E.V."/>
            <person name="Aves S.J."/>
            <person name="Beiko R.G."/>
            <person name="Coutinho P."/>
            <person name="Dacks J.B."/>
            <person name="Durnford D.G."/>
            <person name="Fast N.M."/>
            <person name="Green B.R."/>
            <person name="Grisdale C.J."/>
            <person name="Hempel F."/>
            <person name="Henrissat B."/>
            <person name="Hoppner M.P."/>
            <person name="Ishida K."/>
            <person name="Kim E."/>
            <person name="Koreny L."/>
            <person name="Kroth P.G."/>
            <person name="Liu Y."/>
            <person name="Malik S.B."/>
            <person name="Maier U.G."/>
            <person name="McRose D."/>
            <person name="Mock T."/>
            <person name="Neilson J.A."/>
            <person name="Onodera N.T."/>
            <person name="Poole A.M."/>
            <person name="Pritham E.J."/>
            <person name="Richards T.A."/>
            <person name="Rocap G."/>
            <person name="Roy S.W."/>
            <person name="Sarai C."/>
            <person name="Schaack S."/>
            <person name="Shirato S."/>
            <person name="Slamovits C.H."/>
            <person name="Spencer D.F."/>
            <person name="Suzuki S."/>
            <person name="Worden A.Z."/>
            <person name="Zauner S."/>
            <person name="Barry K."/>
            <person name="Bell C."/>
            <person name="Bharti A.K."/>
            <person name="Crow J.A."/>
            <person name="Grimwood J."/>
            <person name="Kramer R."/>
            <person name="Lindquist E."/>
            <person name="Lucas S."/>
            <person name="Salamov A."/>
            <person name="McFadden G.I."/>
            <person name="Lane C.E."/>
            <person name="Keeling P.J."/>
            <person name="Gray M.W."/>
            <person name="Grigoriev I.V."/>
            <person name="Archibald J.M."/>
        </authorList>
    </citation>
    <scope>NUCLEOTIDE SEQUENCE</scope>
    <source>
        <strain evidence="3 5">CCMP2712</strain>
    </source>
</reference>
<feature type="region of interest" description="Disordered" evidence="1">
    <location>
        <begin position="1"/>
        <end position="29"/>
    </location>
</feature>
<feature type="domain" description="Methyltransferase" evidence="2">
    <location>
        <begin position="74"/>
        <end position="184"/>
    </location>
</feature>
<dbReference type="InterPro" id="IPR050508">
    <property type="entry name" value="Methyltransf_Superfamily"/>
</dbReference>
<dbReference type="OMA" id="QRPTREI"/>
<dbReference type="EMBL" id="JH993036">
    <property type="protein sequence ID" value="EKX39830.1"/>
    <property type="molecule type" value="Genomic_DNA"/>
</dbReference>
<evidence type="ECO:0000256" key="1">
    <source>
        <dbReference type="SAM" id="MobiDB-lite"/>
    </source>
</evidence>
<dbReference type="AlphaFoldDB" id="L1IVI0"/>
<dbReference type="HOGENOM" id="CLU_1153567_0_0_1"/>
<organism evidence="3">
    <name type="scientific">Guillardia theta (strain CCMP2712)</name>
    <name type="common">Cryptophyte</name>
    <dbReference type="NCBI Taxonomy" id="905079"/>
    <lineage>
        <taxon>Eukaryota</taxon>
        <taxon>Cryptophyceae</taxon>
        <taxon>Pyrenomonadales</taxon>
        <taxon>Geminigeraceae</taxon>
        <taxon>Guillardia</taxon>
    </lineage>
</organism>
<evidence type="ECO:0000313" key="3">
    <source>
        <dbReference type="EMBL" id="EKX39830.1"/>
    </source>
</evidence>
<reference evidence="5" key="2">
    <citation type="submission" date="2012-11" db="EMBL/GenBank/DDBJ databases">
        <authorList>
            <person name="Kuo A."/>
            <person name="Curtis B.A."/>
            <person name="Tanifuji G."/>
            <person name="Burki F."/>
            <person name="Gruber A."/>
            <person name="Irimia M."/>
            <person name="Maruyama S."/>
            <person name="Arias M.C."/>
            <person name="Ball S.G."/>
            <person name="Gile G.H."/>
            <person name="Hirakawa Y."/>
            <person name="Hopkins J.F."/>
            <person name="Rensing S.A."/>
            <person name="Schmutz J."/>
            <person name="Symeonidi A."/>
            <person name="Elias M."/>
            <person name="Eveleigh R.J."/>
            <person name="Herman E.K."/>
            <person name="Klute M.J."/>
            <person name="Nakayama T."/>
            <person name="Obornik M."/>
            <person name="Reyes-Prieto A."/>
            <person name="Armbrust E.V."/>
            <person name="Aves S.J."/>
            <person name="Beiko R.G."/>
            <person name="Coutinho P."/>
            <person name="Dacks J.B."/>
            <person name="Durnford D.G."/>
            <person name="Fast N.M."/>
            <person name="Green B.R."/>
            <person name="Grisdale C."/>
            <person name="Hempe F."/>
            <person name="Henrissat B."/>
            <person name="Hoppner M.P."/>
            <person name="Ishida K.-I."/>
            <person name="Kim E."/>
            <person name="Koreny L."/>
            <person name="Kroth P.G."/>
            <person name="Liu Y."/>
            <person name="Malik S.-B."/>
            <person name="Maier U.G."/>
            <person name="McRose D."/>
            <person name="Mock T."/>
            <person name="Neilson J.A."/>
            <person name="Onodera N.T."/>
            <person name="Poole A.M."/>
            <person name="Pritham E.J."/>
            <person name="Richards T.A."/>
            <person name="Rocap G."/>
            <person name="Roy S.W."/>
            <person name="Sarai C."/>
            <person name="Schaack S."/>
            <person name="Shirato S."/>
            <person name="Slamovits C.H."/>
            <person name="Spencer D.F."/>
            <person name="Suzuki S."/>
            <person name="Worden A.Z."/>
            <person name="Zauner S."/>
            <person name="Barry K."/>
            <person name="Bell C."/>
            <person name="Bharti A.K."/>
            <person name="Crow J.A."/>
            <person name="Grimwood J."/>
            <person name="Kramer R."/>
            <person name="Lindquist E."/>
            <person name="Lucas S."/>
            <person name="Salamov A."/>
            <person name="McFadden G.I."/>
            <person name="Lane C.E."/>
            <person name="Keeling P.J."/>
            <person name="Gray M.W."/>
            <person name="Grigoriev I.V."/>
            <person name="Archibald J.M."/>
        </authorList>
    </citation>
    <scope>NUCLEOTIDE SEQUENCE</scope>
    <source>
        <strain evidence="5">CCMP2712</strain>
    </source>
</reference>
<dbReference type="CDD" id="cd02440">
    <property type="entry name" value="AdoMet_MTases"/>
    <property type="match status" value="1"/>
</dbReference>
<evidence type="ECO:0000313" key="4">
    <source>
        <dbReference type="EnsemblProtists" id="EKX39830"/>
    </source>
</evidence>
<accession>L1IVI0</accession>
<dbReference type="Gene3D" id="3.40.50.150">
    <property type="entry name" value="Vaccinia Virus protein VP39"/>
    <property type="match status" value="1"/>
</dbReference>
<sequence length="241" mass="26304">MKNSEPQLYSEMQSLGSKSSNAESGSESSAQLRERLVEITWDTVAAFLPKAGGTVDSVLERKMIAIAQSCLHRPECSLLDVGCGTGSVLKFLDDCEHAAGEYHGIDISGNMIESAKSQHPGVLFEKANFLQLPVGEGCKKYDTILFNGSIQFFVNQQEVIRHAKSLLHPAGRIVITHANGEEFVRQEQAGNRFLVPSLLPSTDFLEEIAIKNGLVVMERDGTDSSLNDPASFYLQVLADSE</sequence>
<dbReference type="PaxDb" id="55529-EKX39830"/>
<evidence type="ECO:0000259" key="2">
    <source>
        <dbReference type="Pfam" id="PF13847"/>
    </source>
</evidence>
<protein>
    <recommendedName>
        <fullName evidence="2">Methyltransferase domain-containing protein</fullName>
    </recommendedName>
</protein>
<dbReference type="PANTHER" id="PTHR42912">
    <property type="entry name" value="METHYLTRANSFERASE"/>
    <property type="match status" value="1"/>
</dbReference>
<proteinExistence type="predicted"/>
<gene>
    <name evidence="3" type="ORF">GUITHDRAFT_143215</name>
</gene>
<dbReference type="InterPro" id="IPR029063">
    <property type="entry name" value="SAM-dependent_MTases_sf"/>
</dbReference>
<dbReference type="Pfam" id="PF13847">
    <property type="entry name" value="Methyltransf_31"/>
    <property type="match status" value="1"/>
</dbReference>
<dbReference type="eggNOG" id="ENOG502S6MF">
    <property type="taxonomic scope" value="Eukaryota"/>
</dbReference>
<dbReference type="PANTHER" id="PTHR42912:SF93">
    <property type="entry name" value="N6-ADENOSINE-METHYLTRANSFERASE TMT1A"/>
    <property type="match status" value="1"/>
</dbReference>
<dbReference type="SUPFAM" id="SSF53335">
    <property type="entry name" value="S-adenosyl-L-methionine-dependent methyltransferases"/>
    <property type="match status" value="1"/>
</dbReference>
<reference evidence="4" key="3">
    <citation type="submission" date="2015-06" db="UniProtKB">
        <authorList>
            <consortium name="EnsemblProtists"/>
        </authorList>
    </citation>
    <scope>IDENTIFICATION</scope>
</reference>
<name>L1IVI0_GUITC</name>
<dbReference type="EnsemblProtists" id="EKX39830">
    <property type="protein sequence ID" value="EKX39830"/>
    <property type="gene ID" value="GUITHDRAFT_143215"/>
</dbReference>
<dbReference type="GeneID" id="17296623"/>
<dbReference type="Proteomes" id="UP000011087">
    <property type="component" value="Unassembled WGS sequence"/>
</dbReference>
<dbReference type="OrthoDB" id="66144at2759"/>
<keyword evidence="5" id="KW-1185">Reference proteome</keyword>
<feature type="compositionally biased region" description="Polar residues" evidence="1">
    <location>
        <begin position="1"/>
        <end position="13"/>
    </location>
</feature>
<dbReference type="InterPro" id="IPR025714">
    <property type="entry name" value="Methyltranfer_dom"/>
</dbReference>
<dbReference type="RefSeq" id="XP_005826810.1">
    <property type="nucleotide sequence ID" value="XM_005826753.1"/>
</dbReference>